<comment type="caution">
    <text evidence="1">The sequence shown here is derived from an EMBL/GenBank/DDBJ whole genome shotgun (WGS) entry which is preliminary data.</text>
</comment>
<dbReference type="AlphaFoldDB" id="A0A3N4RG15"/>
<name>A0A3N4RG15_9ACTN</name>
<protein>
    <submittedName>
        <fullName evidence="1">Uncharacterized protein</fullName>
    </submittedName>
</protein>
<dbReference type="Proteomes" id="UP000266906">
    <property type="component" value="Unassembled WGS sequence"/>
</dbReference>
<keyword evidence="2" id="KW-1185">Reference proteome</keyword>
<accession>A0A3N4RG15</accession>
<proteinExistence type="predicted"/>
<organism evidence="1 2">
    <name type="scientific">Kitasatospora cineracea</name>
    <dbReference type="NCBI Taxonomy" id="88074"/>
    <lineage>
        <taxon>Bacteria</taxon>
        <taxon>Bacillati</taxon>
        <taxon>Actinomycetota</taxon>
        <taxon>Actinomycetes</taxon>
        <taxon>Kitasatosporales</taxon>
        <taxon>Streptomycetaceae</taxon>
        <taxon>Kitasatospora</taxon>
    </lineage>
</organism>
<sequence>MPTVRTPREQLERALHVSFKLPAEATAMLDAHEQQVREETTADTARLVSAAREALAALDNLISDHTDPGSAALGARYLLAQALVRYPDSEKPDADPDAEAMALLRNRLAAEFAREDAHHWGYGHGFCEKYGADEETDAFVDIAVSEVRFTQLTARTGQEAPTPAAPEYVCDVCEDDVCGHCPACTCPACTEVRQISAATVSAEQQTLAAARARVAALPTSISGTNIAASQARILDTITRTGQEG</sequence>
<evidence type="ECO:0000313" key="2">
    <source>
        <dbReference type="Proteomes" id="UP000266906"/>
    </source>
</evidence>
<dbReference type="RefSeq" id="WP_123821684.1">
    <property type="nucleotide sequence ID" value="NZ_RKQG01000004.1"/>
</dbReference>
<dbReference type="EMBL" id="RKQG01000004">
    <property type="protein sequence ID" value="RPE27337.1"/>
    <property type="molecule type" value="Genomic_DNA"/>
</dbReference>
<evidence type="ECO:0000313" key="1">
    <source>
        <dbReference type="EMBL" id="RPE27337.1"/>
    </source>
</evidence>
<reference evidence="1 2" key="1">
    <citation type="submission" date="2018-11" db="EMBL/GenBank/DDBJ databases">
        <title>Sequencing the genomes of 1000 actinobacteria strains.</title>
        <authorList>
            <person name="Klenk H.-P."/>
        </authorList>
    </citation>
    <scope>NUCLEOTIDE SEQUENCE [LARGE SCALE GENOMIC DNA]</scope>
    <source>
        <strain evidence="1 2">DSM 44781</strain>
    </source>
</reference>
<gene>
    <name evidence="1" type="ORF">EDD38_7482</name>
</gene>